<evidence type="ECO:0000256" key="10">
    <source>
        <dbReference type="ARBA" id="ARBA00023146"/>
    </source>
</evidence>
<evidence type="ECO:0000256" key="8">
    <source>
        <dbReference type="ARBA" id="ARBA00022840"/>
    </source>
</evidence>
<dbReference type="PANTHER" id="PTHR43450">
    <property type="entry name" value="ASPARTYL-TRNA SYNTHETASE"/>
    <property type="match status" value="1"/>
</dbReference>
<dbReference type="Gene3D" id="2.40.50.140">
    <property type="entry name" value="Nucleic acid-binding proteins"/>
    <property type="match status" value="1"/>
</dbReference>
<keyword evidence="10" id="KW-0030">Aminoacyl-tRNA synthetase</keyword>
<protein>
    <recommendedName>
        <fullName evidence="4">Aspartate--tRNA ligase, cytoplasmic</fullName>
        <ecNumber evidence="3">6.1.1.12</ecNumber>
    </recommendedName>
    <alternativeName>
        <fullName evidence="11">Aspartyl-tRNA synthetase</fullName>
    </alternativeName>
</protein>
<dbReference type="GO" id="GO:0004815">
    <property type="term" value="F:aspartate-tRNA ligase activity"/>
    <property type="evidence" value="ECO:0007669"/>
    <property type="project" value="UniProtKB-EC"/>
</dbReference>
<keyword evidence="9" id="KW-0648">Protein biosynthesis</keyword>
<comment type="catalytic activity">
    <reaction evidence="12">
        <text>tRNA(Asp) + L-aspartate + ATP = L-aspartyl-tRNA(Asp) + AMP + diphosphate</text>
        <dbReference type="Rhea" id="RHEA:19649"/>
        <dbReference type="Rhea" id="RHEA-COMP:9660"/>
        <dbReference type="Rhea" id="RHEA-COMP:9678"/>
        <dbReference type="ChEBI" id="CHEBI:29991"/>
        <dbReference type="ChEBI" id="CHEBI:30616"/>
        <dbReference type="ChEBI" id="CHEBI:33019"/>
        <dbReference type="ChEBI" id="CHEBI:78442"/>
        <dbReference type="ChEBI" id="CHEBI:78516"/>
        <dbReference type="ChEBI" id="CHEBI:456215"/>
        <dbReference type="EC" id="6.1.1.12"/>
    </reaction>
</comment>
<dbReference type="PROSITE" id="PS50862">
    <property type="entry name" value="AA_TRNA_LIGASE_II"/>
    <property type="match status" value="1"/>
</dbReference>
<evidence type="ECO:0000313" key="15">
    <source>
        <dbReference type="EMBL" id="CDZ96758.1"/>
    </source>
</evidence>
<evidence type="ECO:0000256" key="4">
    <source>
        <dbReference type="ARBA" id="ARBA00018853"/>
    </source>
</evidence>
<dbReference type="InterPro" id="IPR004365">
    <property type="entry name" value="NA-bd_OB_tRNA"/>
</dbReference>
<dbReference type="HAMAP" id="MF_02075">
    <property type="entry name" value="Asp_tRNA_synth_type2"/>
    <property type="match status" value="1"/>
</dbReference>
<keyword evidence="6 15" id="KW-0436">Ligase</keyword>
<evidence type="ECO:0000256" key="1">
    <source>
        <dbReference type="ARBA" id="ARBA00004496"/>
    </source>
</evidence>
<dbReference type="GO" id="GO:0005524">
    <property type="term" value="F:ATP binding"/>
    <property type="evidence" value="ECO:0007669"/>
    <property type="project" value="UniProtKB-KW"/>
</dbReference>
<keyword evidence="5" id="KW-0963">Cytoplasm</keyword>
<comment type="similarity">
    <text evidence="2">Belongs to the class-II aminoacyl-tRNA synthetase family. Type 2 subfamily.</text>
</comment>
<dbReference type="SUPFAM" id="SSF50249">
    <property type="entry name" value="Nucleic acid-binding proteins"/>
    <property type="match status" value="1"/>
</dbReference>
<dbReference type="FunFam" id="2.40.50.140:FF:000132">
    <property type="entry name" value="Aspartyl-tRNA synthetase, cytoplasmic"/>
    <property type="match status" value="1"/>
</dbReference>
<evidence type="ECO:0000256" key="5">
    <source>
        <dbReference type="ARBA" id="ARBA00022490"/>
    </source>
</evidence>
<evidence type="ECO:0000256" key="2">
    <source>
        <dbReference type="ARBA" id="ARBA00005312"/>
    </source>
</evidence>
<dbReference type="GO" id="GO:0005829">
    <property type="term" value="C:cytosol"/>
    <property type="evidence" value="ECO:0007669"/>
    <property type="project" value="TreeGrafter"/>
</dbReference>
<keyword evidence="8" id="KW-0067">ATP-binding</keyword>
<dbReference type="Pfam" id="PF01336">
    <property type="entry name" value="tRNA_anti-codon"/>
    <property type="match status" value="1"/>
</dbReference>
<evidence type="ECO:0000256" key="3">
    <source>
        <dbReference type="ARBA" id="ARBA00012841"/>
    </source>
</evidence>
<dbReference type="InterPro" id="IPR006195">
    <property type="entry name" value="aa-tRNA-synth_II"/>
</dbReference>
<evidence type="ECO:0000256" key="9">
    <source>
        <dbReference type="ARBA" id="ARBA00022917"/>
    </source>
</evidence>
<dbReference type="InterPro" id="IPR002312">
    <property type="entry name" value="Asp/Asn-tRNA-synth_IIb"/>
</dbReference>
<feature type="region of interest" description="Disordered" evidence="13">
    <location>
        <begin position="1"/>
        <end position="67"/>
    </location>
</feature>
<dbReference type="EMBL" id="LN483167">
    <property type="protein sequence ID" value="CDZ96758.1"/>
    <property type="molecule type" value="Genomic_DNA"/>
</dbReference>
<name>A0A0F7SGA7_PHARH</name>
<feature type="domain" description="Aminoacyl-transfer RNA synthetases class-II family profile" evidence="14">
    <location>
        <begin position="252"/>
        <end position="555"/>
    </location>
</feature>
<evidence type="ECO:0000256" key="7">
    <source>
        <dbReference type="ARBA" id="ARBA00022741"/>
    </source>
</evidence>
<dbReference type="PRINTS" id="PR01042">
    <property type="entry name" value="TRNASYNTHASP"/>
</dbReference>
<dbReference type="InterPro" id="IPR045864">
    <property type="entry name" value="aa-tRNA-synth_II/BPL/LPL"/>
</dbReference>
<dbReference type="NCBIfam" id="NF003483">
    <property type="entry name" value="PRK05159.1"/>
    <property type="match status" value="1"/>
</dbReference>
<organism evidence="15">
    <name type="scientific">Phaffia rhodozyma</name>
    <name type="common">Yeast</name>
    <name type="synonym">Xanthophyllomyces dendrorhous</name>
    <dbReference type="NCBI Taxonomy" id="264483"/>
    <lineage>
        <taxon>Eukaryota</taxon>
        <taxon>Fungi</taxon>
        <taxon>Dikarya</taxon>
        <taxon>Basidiomycota</taxon>
        <taxon>Agaricomycotina</taxon>
        <taxon>Tremellomycetes</taxon>
        <taxon>Cystofilobasidiales</taxon>
        <taxon>Mrakiaceae</taxon>
        <taxon>Phaffia</taxon>
    </lineage>
</organism>
<dbReference type="AlphaFoldDB" id="A0A0F7SGA7"/>
<dbReference type="GO" id="GO:0003723">
    <property type="term" value="F:RNA binding"/>
    <property type="evidence" value="ECO:0007669"/>
    <property type="project" value="TreeGrafter"/>
</dbReference>
<dbReference type="InterPro" id="IPR012340">
    <property type="entry name" value="NA-bd_OB-fold"/>
</dbReference>
<dbReference type="InterPro" id="IPR004364">
    <property type="entry name" value="Aa-tRNA-synt_II"/>
</dbReference>
<evidence type="ECO:0000256" key="13">
    <source>
        <dbReference type="SAM" id="MobiDB-lite"/>
    </source>
</evidence>
<evidence type="ECO:0000256" key="12">
    <source>
        <dbReference type="ARBA" id="ARBA00047904"/>
    </source>
</evidence>
<keyword evidence="7" id="KW-0547">Nucleotide-binding</keyword>
<reference evidence="15" key="1">
    <citation type="submission" date="2014-08" db="EMBL/GenBank/DDBJ databases">
        <authorList>
            <person name="Sharma Rahul"/>
            <person name="Thines Marco"/>
        </authorList>
    </citation>
    <scope>NUCLEOTIDE SEQUENCE</scope>
</reference>
<feature type="compositionally biased region" description="Basic and acidic residues" evidence="13">
    <location>
        <begin position="16"/>
        <end position="67"/>
    </location>
</feature>
<dbReference type="GO" id="GO:0017101">
    <property type="term" value="C:aminoacyl-tRNA synthetase multienzyme complex"/>
    <property type="evidence" value="ECO:0007669"/>
    <property type="project" value="TreeGrafter"/>
</dbReference>
<dbReference type="CDD" id="cd04320">
    <property type="entry name" value="AspRS_cyto_N"/>
    <property type="match status" value="1"/>
</dbReference>
<dbReference type="GO" id="GO:0006422">
    <property type="term" value="P:aspartyl-tRNA aminoacylation"/>
    <property type="evidence" value="ECO:0007669"/>
    <property type="project" value="InterPro"/>
</dbReference>
<dbReference type="Gene3D" id="3.30.930.10">
    <property type="entry name" value="Bira Bifunctional Protein, Domain 2"/>
    <property type="match status" value="1"/>
</dbReference>
<evidence type="ECO:0000256" key="11">
    <source>
        <dbReference type="ARBA" id="ARBA00033155"/>
    </source>
</evidence>
<dbReference type="CDD" id="cd00776">
    <property type="entry name" value="AsxRS_core"/>
    <property type="match status" value="1"/>
</dbReference>
<dbReference type="PANTHER" id="PTHR43450:SF1">
    <property type="entry name" value="ASPARTATE--TRNA LIGASE, CYTOPLASMIC"/>
    <property type="match status" value="1"/>
</dbReference>
<accession>A0A0F7SGA7</accession>
<dbReference type="NCBIfam" id="TIGR00458">
    <property type="entry name" value="aspS_nondisc"/>
    <property type="match status" value="1"/>
</dbReference>
<evidence type="ECO:0000256" key="6">
    <source>
        <dbReference type="ARBA" id="ARBA00022598"/>
    </source>
</evidence>
<evidence type="ECO:0000259" key="14">
    <source>
        <dbReference type="PROSITE" id="PS50862"/>
    </source>
</evidence>
<dbReference type="Pfam" id="PF00152">
    <property type="entry name" value="tRNA-synt_2"/>
    <property type="match status" value="1"/>
</dbReference>
<proteinExistence type="inferred from homology"/>
<dbReference type="EC" id="6.1.1.12" evidence="3"/>
<dbReference type="FunFam" id="3.30.930.10:FF:000013">
    <property type="entry name" value="Aspartate--tRNA ligase, cytoplasmic"/>
    <property type="match status" value="1"/>
</dbReference>
<dbReference type="InterPro" id="IPR004523">
    <property type="entry name" value="Asp-tRNA_synthase_2"/>
</dbReference>
<dbReference type="SUPFAM" id="SSF55681">
    <property type="entry name" value="Class II aaRS and biotin synthetases"/>
    <property type="match status" value="1"/>
</dbReference>
<sequence>MSDQPTTPAPAIDNAVEAKPDVPLGEDGKPLSKNEIKKRAKEAEKAAKAAARAEREKEEARLRKEKDDLDLAKQNYGKLPLHQSAERETRERAQLADISKANIGQTIYFRARVTTTRAQGSKMVFLSLRQQSSSIQALMELSKDASDPHQVSKQMLKYAASIPTESIVLVEGVVKAPFEEVRGASVKDAEIVIRKIHTMVEVSATLPMLYADASRSAADYEKEDSQYASVSLATRLNNRVIDLRTDTNLAIFKIQSAVGQCFREFLTKQRFIEIHTPKLQGAATESGASVFKVEYFGGPAFLAQSPQLAKQMCIAGDMERVFEIAPVFRAENSNTHRHLTEFTGLDLEMAFESHYHEVLELLDSLLLYLFKELKTTYAKEVATVRTQFPTEEFLIPEKTVKLHFKEAIAMLREANVKNEDGSELGDYDDLSTANEKKLGALVREKYQTDYFILDKFPLAIRPFYTMPDATDPNYSNSYDFFMRGEEILSGAQRIHDAEFLCQKMREKDVDPDSMKGYVDAFRFGAPPHAGAGFGLERIVQFYLNLGNIRRSSLFPRDPTRLEP</sequence>
<comment type="subcellular location">
    <subcellularLocation>
        <location evidence="1">Cytoplasm</location>
    </subcellularLocation>
</comment>